<feature type="non-terminal residue" evidence="1">
    <location>
        <position position="1"/>
    </location>
</feature>
<proteinExistence type="predicted"/>
<accession>A0ACA9PIR6</accession>
<evidence type="ECO:0000313" key="2">
    <source>
        <dbReference type="Proteomes" id="UP000789702"/>
    </source>
</evidence>
<comment type="caution">
    <text evidence="1">The sequence shown here is derived from an EMBL/GenBank/DDBJ whole genome shotgun (WGS) entry which is preliminary data.</text>
</comment>
<evidence type="ECO:0000313" key="1">
    <source>
        <dbReference type="EMBL" id="CAG8711123.1"/>
    </source>
</evidence>
<dbReference type="Proteomes" id="UP000789702">
    <property type="component" value="Unassembled WGS sequence"/>
</dbReference>
<name>A0ACA9PIR6_9GLOM</name>
<feature type="non-terminal residue" evidence="1">
    <location>
        <position position="100"/>
    </location>
</feature>
<sequence length="100" mass="11891">NELGVSIRANTEEWQVYGTGPTLVELIDITGTRMITWNKLRALRTKTLKGRKAKWFSIIKKKVIRYMESREIIDRFKSPDENSMFMQTNARKLSDDRRRR</sequence>
<gene>
    <name evidence="1" type="ORF">DHETER_LOCUS12268</name>
</gene>
<dbReference type="EMBL" id="CAJVPU010029562">
    <property type="protein sequence ID" value="CAG8711123.1"/>
    <property type="molecule type" value="Genomic_DNA"/>
</dbReference>
<reference evidence="1" key="1">
    <citation type="submission" date="2021-06" db="EMBL/GenBank/DDBJ databases">
        <authorList>
            <person name="Kallberg Y."/>
            <person name="Tangrot J."/>
            <person name="Rosling A."/>
        </authorList>
    </citation>
    <scope>NUCLEOTIDE SEQUENCE</scope>
    <source>
        <strain evidence="1">IL203A</strain>
    </source>
</reference>
<protein>
    <submittedName>
        <fullName evidence="1">16668_t:CDS:1</fullName>
    </submittedName>
</protein>
<organism evidence="1 2">
    <name type="scientific">Dentiscutata heterogama</name>
    <dbReference type="NCBI Taxonomy" id="1316150"/>
    <lineage>
        <taxon>Eukaryota</taxon>
        <taxon>Fungi</taxon>
        <taxon>Fungi incertae sedis</taxon>
        <taxon>Mucoromycota</taxon>
        <taxon>Glomeromycotina</taxon>
        <taxon>Glomeromycetes</taxon>
        <taxon>Diversisporales</taxon>
        <taxon>Gigasporaceae</taxon>
        <taxon>Dentiscutata</taxon>
    </lineage>
</organism>
<keyword evidence="2" id="KW-1185">Reference proteome</keyword>